<feature type="domain" description="DUF5017" evidence="2">
    <location>
        <begin position="107"/>
        <end position="187"/>
    </location>
</feature>
<keyword evidence="1" id="KW-0732">Signal</keyword>
<feature type="signal peptide" evidence="1">
    <location>
        <begin position="1"/>
        <end position="20"/>
    </location>
</feature>
<accession>A0AA96F1I8</accession>
<gene>
    <name evidence="4" type="ORF">RN605_09770</name>
    <name evidence="3" type="ORF">RN608_02600</name>
</gene>
<dbReference type="KEGG" id="fcj:RN605_09770"/>
<dbReference type="Pfam" id="PF16409">
    <property type="entry name" value="DUF5017"/>
    <property type="match status" value="1"/>
</dbReference>
<dbReference type="Gene3D" id="2.60.120.200">
    <property type="match status" value="1"/>
</dbReference>
<dbReference type="AlphaFoldDB" id="A0AA96EYF8"/>
<evidence type="ECO:0000256" key="1">
    <source>
        <dbReference type="SAM" id="SignalP"/>
    </source>
</evidence>
<dbReference type="NCBIfam" id="NF038128">
    <property type="entry name" value="choice_anch_J"/>
    <property type="match status" value="1"/>
</dbReference>
<evidence type="ECO:0000313" key="3">
    <source>
        <dbReference type="EMBL" id="WNM19583.1"/>
    </source>
</evidence>
<sequence length="206" mass="23191">MKKNILKSIFLLAITSILLASCVKEDDYVLPTTRVPFYQEEFQDIQHDTNLDLTGWTNYAEVGTKLWKERIYQGNGYAEFNTYGSGDAVNIGWLVSPGYDLTGYENPKFCFQSAQNFVSSDENKLQVYVSTDYDGVNVLNATWTEVTAKIADKNTTGYKFIPSGEIDLKAFENQTIYVAFKVTGSGTNTSLDGLFEVDNLYIYTSK</sequence>
<accession>A0AA96EYF8</accession>
<protein>
    <submittedName>
        <fullName evidence="3">Choice-of-anchor J domain-containing protein</fullName>
    </submittedName>
</protein>
<name>A0AA96EYF8_9FLAO</name>
<reference evidence="3 5" key="1">
    <citation type="submission" date="2023-09" db="EMBL/GenBank/DDBJ databases">
        <title>Flavobacterium sp. a novel bacteria isolate from Pepper rhizosphere.</title>
        <authorList>
            <person name="Peng Y."/>
            <person name="Lee J."/>
        </authorList>
    </citation>
    <scope>NUCLEOTIDE SEQUENCE</scope>
    <source>
        <strain evidence="3">PMR2A8</strain>
        <strain evidence="4 5">PMTSA4</strain>
    </source>
</reference>
<proteinExistence type="predicted"/>
<dbReference type="Proteomes" id="UP001304515">
    <property type="component" value="Chromosome"/>
</dbReference>
<dbReference type="EMBL" id="CP134878">
    <property type="protein sequence ID" value="WNM19583.1"/>
    <property type="molecule type" value="Genomic_DNA"/>
</dbReference>
<keyword evidence="5" id="KW-1185">Reference proteome</keyword>
<evidence type="ECO:0000259" key="2">
    <source>
        <dbReference type="Pfam" id="PF16409"/>
    </source>
</evidence>
<dbReference type="InterPro" id="IPR032185">
    <property type="entry name" value="DUF5017"/>
</dbReference>
<dbReference type="PROSITE" id="PS51257">
    <property type="entry name" value="PROKAR_LIPOPROTEIN"/>
    <property type="match status" value="1"/>
</dbReference>
<evidence type="ECO:0000313" key="5">
    <source>
        <dbReference type="Proteomes" id="UP001304515"/>
    </source>
</evidence>
<dbReference type="RefSeq" id="WP_313324473.1">
    <property type="nucleotide sequence ID" value="NZ_CP134878.1"/>
</dbReference>
<evidence type="ECO:0000313" key="4">
    <source>
        <dbReference type="EMBL" id="WNM20972.1"/>
    </source>
</evidence>
<organism evidence="3">
    <name type="scientific">Flavobacterium capsici</name>
    <dbReference type="NCBI Taxonomy" id="3075618"/>
    <lineage>
        <taxon>Bacteria</taxon>
        <taxon>Pseudomonadati</taxon>
        <taxon>Bacteroidota</taxon>
        <taxon>Flavobacteriia</taxon>
        <taxon>Flavobacteriales</taxon>
        <taxon>Flavobacteriaceae</taxon>
        <taxon>Flavobacterium</taxon>
    </lineage>
</organism>
<feature type="chain" id="PRO_5044705181" evidence="1">
    <location>
        <begin position="21"/>
        <end position="206"/>
    </location>
</feature>
<dbReference type="EMBL" id="CP134890">
    <property type="protein sequence ID" value="WNM20972.1"/>
    <property type="molecule type" value="Genomic_DNA"/>
</dbReference>